<evidence type="ECO:0000313" key="2">
    <source>
        <dbReference type="Proteomes" id="UP000095472"/>
    </source>
</evidence>
<gene>
    <name evidence="1" type="ORF">BH720_012465</name>
</gene>
<accession>A0ACD5GZ39</accession>
<sequence>MTLDFVTGIRVSIPTAFLGALSHTTRHGVLVRAYRTLEQLAEVDTIVFDKTGTLTQGTIAIAGVQTVEAGLSAQRILQLAAAAEQRLNHPVAEAIVEHVKAQNLEIPVRGEWTYEVGLGVRAQVEGIEVLVGSERFLQQAGVEWGDGRATEADCWQSLIYVACDRHFQGAIQYRDPLRPESRNLIGALQRDYGIELHLLTGDRAQRAAQVLKNSEFPPSRLCRGVPGAKGEGGTGFASRRTHGGVCGGWLE</sequence>
<organism evidence="1 2">
    <name type="scientific">Desertifilum tharense IPPAS B-1220</name>
    <dbReference type="NCBI Taxonomy" id="1781255"/>
    <lineage>
        <taxon>Bacteria</taxon>
        <taxon>Bacillati</taxon>
        <taxon>Cyanobacteriota</taxon>
        <taxon>Cyanophyceae</taxon>
        <taxon>Desertifilales</taxon>
        <taxon>Desertifilaceae</taxon>
        <taxon>Desertifilum</taxon>
    </lineage>
</organism>
<reference evidence="1 2" key="1">
    <citation type="journal article" date="2016" name="Genome Announc.">
        <title>Draft Genome Sequence of the Thermotolerant Cyanobacterium Desertifilum sp. IPPAS B-1220.</title>
        <authorList>
            <person name="Mironov K.S."/>
            <person name="Sinetova M.A."/>
            <person name="Bolatkhan K."/>
            <person name="Zayadan B.K."/>
            <person name="Ustinova V.V."/>
            <person name="Kupriyanova E.V."/>
            <person name="Skrypnik A.N."/>
            <person name="Gogoleva N.E."/>
            <person name="Gogolev Y.V."/>
            <person name="Los D.A."/>
        </authorList>
    </citation>
    <scope>NUCLEOTIDE SEQUENCE [LARGE SCALE GENOMIC DNA]</scope>
    <source>
        <strain evidence="1 2">IPPAS B-1220</strain>
    </source>
</reference>
<keyword evidence="2" id="KW-1185">Reference proteome</keyword>
<dbReference type="EMBL" id="CP182909">
    <property type="protein sequence ID" value="XPM66162.1"/>
    <property type="molecule type" value="Genomic_DNA"/>
</dbReference>
<name>A0ACD5GZ39_9CYAN</name>
<proteinExistence type="predicted"/>
<dbReference type="Proteomes" id="UP000095472">
    <property type="component" value="Chromosome"/>
</dbReference>
<protein>
    <submittedName>
        <fullName evidence="1">HAD-IC family P-type ATPase</fullName>
    </submittedName>
</protein>
<evidence type="ECO:0000313" key="1">
    <source>
        <dbReference type="EMBL" id="XPM66162.1"/>
    </source>
</evidence>